<keyword evidence="2" id="KW-1185">Reference proteome</keyword>
<sequence length="400" mass="43858">MEEDEDPIDNNNSELQEEVEEHDYSAASDEKQNIAEEAEMGANGAGNPIQSMLTRRRRSTAAGYRTTTHSAWEYVGQFATEDEVTELRHRLKVAVNSCVQQKKGLKTYFYCTKRGSFGCGFQMYSMQAEKNGPIALYKSGQHNHAINKSEGDQLSHSHQTPLFAHTADDLQSIILGTSRMNDSAVGMAMFALSQQATKSSDFGVSPDALQETPVEPYISKHVLSDSLKGTLFGTSGEALEMNGEELDPQAAAHEKSHQPVVSSSSQFAITAEIVEDDGAPATKRPLGPKRMRKQAVPMRSTFESPAPYSLADGQSISRLIQIASELSLTITFNAHKHSEFCFTAGTNGLQKSVVVTDSGDTVTVEEMIGERQLDVEIWTKADFSQFAWAIKAKCQNALFP</sequence>
<proteinExistence type="predicted"/>
<evidence type="ECO:0000313" key="2">
    <source>
        <dbReference type="Proteomes" id="UP000887566"/>
    </source>
</evidence>
<name>A0A914XHF6_9BILA</name>
<feature type="region of interest" description="Disordered" evidence="1">
    <location>
        <begin position="1"/>
        <end position="49"/>
    </location>
</feature>
<evidence type="ECO:0000256" key="1">
    <source>
        <dbReference type="SAM" id="MobiDB-lite"/>
    </source>
</evidence>
<dbReference type="AlphaFoldDB" id="A0A914XHF6"/>
<dbReference type="Proteomes" id="UP000887566">
    <property type="component" value="Unplaced"/>
</dbReference>
<protein>
    <submittedName>
        <fullName evidence="3">Uncharacterized protein</fullName>
    </submittedName>
</protein>
<organism evidence="2 3">
    <name type="scientific">Plectus sambesii</name>
    <dbReference type="NCBI Taxonomy" id="2011161"/>
    <lineage>
        <taxon>Eukaryota</taxon>
        <taxon>Metazoa</taxon>
        <taxon>Ecdysozoa</taxon>
        <taxon>Nematoda</taxon>
        <taxon>Chromadorea</taxon>
        <taxon>Plectida</taxon>
        <taxon>Plectina</taxon>
        <taxon>Plectoidea</taxon>
        <taxon>Plectidae</taxon>
        <taxon>Plectus</taxon>
    </lineage>
</organism>
<feature type="region of interest" description="Disordered" evidence="1">
    <location>
        <begin position="278"/>
        <end position="298"/>
    </location>
</feature>
<dbReference type="WBParaSite" id="PSAMB.scaffold778size41453.g8697.t1">
    <property type="protein sequence ID" value="PSAMB.scaffold778size41453.g8697.t1"/>
    <property type="gene ID" value="PSAMB.scaffold778size41453.g8697"/>
</dbReference>
<accession>A0A914XHF6</accession>
<reference evidence="3" key="1">
    <citation type="submission" date="2022-11" db="UniProtKB">
        <authorList>
            <consortium name="WormBaseParasite"/>
        </authorList>
    </citation>
    <scope>IDENTIFICATION</scope>
</reference>
<feature type="compositionally biased region" description="Basic and acidic residues" evidence="1">
    <location>
        <begin position="22"/>
        <end position="34"/>
    </location>
</feature>
<evidence type="ECO:0000313" key="3">
    <source>
        <dbReference type="WBParaSite" id="PSAMB.scaffold778size41453.g8697.t1"/>
    </source>
</evidence>